<dbReference type="Pfam" id="PF11174">
    <property type="entry name" value="DUF2970"/>
    <property type="match status" value="1"/>
</dbReference>
<evidence type="ECO:0000256" key="1">
    <source>
        <dbReference type="SAM" id="Phobius"/>
    </source>
</evidence>
<proteinExistence type="predicted"/>
<keyword evidence="1" id="KW-1133">Transmembrane helix</keyword>
<gene>
    <name evidence="2" type="ORF">JJ685_19360</name>
</gene>
<evidence type="ECO:0000313" key="2">
    <source>
        <dbReference type="EMBL" id="MBL0393304.1"/>
    </source>
</evidence>
<keyword evidence="3" id="KW-1185">Reference proteome</keyword>
<keyword evidence="1" id="KW-0812">Transmembrane</keyword>
<accession>A0A937CV10</accession>
<name>A0A937CV10_9BURK</name>
<protein>
    <submittedName>
        <fullName evidence="2">DUF2970 domain-containing protein</fullName>
    </submittedName>
</protein>
<sequence>MSFLRTVKTVLWSFVGIRKRSGFEEDLGKANPFHIIAVALVAVGLFVGGLIALVHWVVKN</sequence>
<dbReference type="InterPro" id="IPR021344">
    <property type="entry name" value="DUF2970"/>
</dbReference>
<dbReference type="EMBL" id="JAEQNE010000005">
    <property type="protein sequence ID" value="MBL0393304.1"/>
    <property type="molecule type" value="Genomic_DNA"/>
</dbReference>
<comment type="caution">
    <text evidence="2">The sequence shown here is derived from an EMBL/GenBank/DDBJ whole genome shotgun (WGS) entry which is preliminary data.</text>
</comment>
<organism evidence="2 3">
    <name type="scientific">Ramlibacter monticola</name>
    <dbReference type="NCBI Taxonomy" id="1926872"/>
    <lineage>
        <taxon>Bacteria</taxon>
        <taxon>Pseudomonadati</taxon>
        <taxon>Pseudomonadota</taxon>
        <taxon>Betaproteobacteria</taxon>
        <taxon>Burkholderiales</taxon>
        <taxon>Comamonadaceae</taxon>
        <taxon>Ramlibacter</taxon>
    </lineage>
</organism>
<evidence type="ECO:0000313" key="3">
    <source>
        <dbReference type="Proteomes" id="UP000599109"/>
    </source>
</evidence>
<dbReference type="AlphaFoldDB" id="A0A937CV10"/>
<feature type="transmembrane region" description="Helical" evidence="1">
    <location>
        <begin position="33"/>
        <end position="58"/>
    </location>
</feature>
<dbReference type="Proteomes" id="UP000599109">
    <property type="component" value="Unassembled WGS sequence"/>
</dbReference>
<keyword evidence="1" id="KW-0472">Membrane</keyword>
<dbReference type="RefSeq" id="WP_201675976.1">
    <property type="nucleotide sequence ID" value="NZ_JAEQNE010000005.1"/>
</dbReference>
<reference evidence="2 3" key="1">
    <citation type="journal article" date="2017" name="Int. J. Syst. Evol. Microbiol.">
        <title>Ramlibacter monticola sp. nov., isolated from forest soil.</title>
        <authorList>
            <person name="Chaudhary D.K."/>
            <person name="Kim J."/>
        </authorList>
    </citation>
    <scope>NUCLEOTIDE SEQUENCE [LARGE SCALE GENOMIC DNA]</scope>
    <source>
        <strain evidence="2 3">KACC 19175</strain>
    </source>
</reference>